<protein>
    <submittedName>
        <fullName evidence="1">Uncharacterized protein</fullName>
    </submittedName>
</protein>
<accession>A0A0C2SDH4</accession>
<dbReference type="EMBL" id="JXRP01000006">
    <property type="protein sequence ID" value="KIL51999.1"/>
    <property type="molecule type" value="Genomic_DNA"/>
</dbReference>
<sequence>MGSKKSREKEELIDELFEEFTQLMGKEILIITESSQLNLLGQTFRPIFVGPIVEVEMGHITLFPATIKLLNAPFFQFPTPLSIPFEKITQFTPDFDSDMRFPLI</sequence>
<comment type="caution">
    <text evidence="1">The sequence shown here is derived from an EMBL/GenBank/DDBJ whole genome shotgun (WGS) entry which is preliminary data.</text>
</comment>
<organism evidence="1 2">
    <name type="scientific">Jeotgalibacillus soli</name>
    <dbReference type="NCBI Taxonomy" id="889306"/>
    <lineage>
        <taxon>Bacteria</taxon>
        <taxon>Bacillati</taxon>
        <taxon>Bacillota</taxon>
        <taxon>Bacilli</taxon>
        <taxon>Bacillales</taxon>
        <taxon>Caryophanaceae</taxon>
        <taxon>Jeotgalibacillus</taxon>
    </lineage>
</organism>
<proteinExistence type="predicted"/>
<reference evidence="1 2" key="1">
    <citation type="submission" date="2015-01" db="EMBL/GenBank/DDBJ databases">
        <title>Genome sequencing of Jeotgalibacillus soli.</title>
        <authorList>
            <person name="Goh K.M."/>
            <person name="Chan K.-G."/>
            <person name="Yaakop A.S."/>
            <person name="Ee R."/>
            <person name="Gan H.M."/>
            <person name="Chan C.S."/>
        </authorList>
    </citation>
    <scope>NUCLEOTIDE SEQUENCE [LARGE SCALE GENOMIC DNA]</scope>
    <source>
        <strain evidence="1 2">P9</strain>
    </source>
</reference>
<evidence type="ECO:0000313" key="2">
    <source>
        <dbReference type="Proteomes" id="UP000031938"/>
    </source>
</evidence>
<evidence type="ECO:0000313" key="1">
    <source>
        <dbReference type="EMBL" id="KIL51999.1"/>
    </source>
</evidence>
<gene>
    <name evidence="1" type="ORF">KP78_03690</name>
</gene>
<dbReference type="PATRIC" id="fig|889306.3.peg.371"/>
<name>A0A0C2SDH4_9BACL</name>
<dbReference type="AlphaFoldDB" id="A0A0C2SDH4"/>
<dbReference type="Proteomes" id="UP000031938">
    <property type="component" value="Unassembled WGS sequence"/>
</dbReference>
<dbReference type="STRING" id="889306.KP78_03690"/>
<dbReference type="RefSeq" id="WP_041085772.1">
    <property type="nucleotide sequence ID" value="NZ_JXRP01000006.1"/>
</dbReference>
<keyword evidence="2" id="KW-1185">Reference proteome</keyword>